<dbReference type="Pfam" id="PF02563">
    <property type="entry name" value="Poly_export"/>
    <property type="match status" value="1"/>
</dbReference>
<dbReference type="RefSeq" id="WP_092047463.1">
    <property type="nucleotide sequence ID" value="NZ_FOTK01000096.1"/>
</dbReference>
<dbReference type="PANTHER" id="PTHR33619:SF3">
    <property type="entry name" value="POLYSACCHARIDE EXPORT PROTEIN GFCE-RELATED"/>
    <property type="match status" value="1"/>
</dbReference>
<feature type="domain" description="Polysaccharide export protein N-terminal" evidence="3">
    <location>
        <begin position="27"/>
        <end position="113"/>
    </location>
</feature>
<dbReference type="EMBL" id="FOTK01000096">
    <property type="protein sequence ID" value="SFM99324.1"/>
    <property type="molecule type" value="Genomic_DNA"/>
</dbReference>
<dbReference type="Gene3D" id="3.30.1950.10">
    <property type="entry name" value="wza like domain"/>
    <property type="match status" value="1"/>
</dbReference>
<keyword evidence="6" id="KW-1185">Reference proteome</keyword>
<reference evidence="6" key="1">
    <citation type="submission" date="2016-10" db="EMBL/GenBank/DDBJ databases">
        <authorList>
            <person name="Varghese N."/>
            <person name="Submissions S."/>
        </authorList>
    </citation>
    <scope>NUCLEOTIDE SEQUENCE [LARGE SCALE GENOMIC DNA]</scope>
    <source>
        <strain evidence="6">BL36</strain>
    </source>
</reference>
<evidence type="ECO:0000259" key="3">
    <source>
        <dbReference type="Pfam" id="PF02563"/>
    </source>
</evidence>
<dbReference type="InterPro" id="IPR058781">
    <property type="entry name" value="HH_AprE-like"/>
</dbReference>
<dbReference type="STRING" id="582667.SAMN05192568_10963"/>
<name>A0A1I4VDL9_9HYPH</name>
<dbReference type="Proteomes" id="UP000199048">
    <property type="component" value="Unassembled WGS sequence"/>
</dbReference>
<dbReference type="InterPro" id="IPR049712">
    <property type="entry name" value="Poly_export"/>
</dbReference>
<evidence type="ECO:0000256" key="2">
    <source>
        <dbReference type="SAM" id="SignalP"/>
    </source>
</evidence>
<feature type="domain" description="AprE-like long alpha-helical hairpin" evidence="4">
    <location>
        <begin position="179"/>
        <end position="354"/>
    </location>
</feature>
<evidence type="ECO:0000259" key="4">
    <source>
        <dbReference type="Pfam" id="PF25994"/>
    </source>
</evidence>
<dbReference type="OrthoDB" id="9798876at2"/>
<gene>
    <name evidence="5" type="ORF">SAMN05192568_10963</name>
</gene>
<dbReference type="PANTHER" id="PTHR33619">
    <property type="entry name" value="POLYSACCHARIDE EXPORT PROTEIN GFCE-RELATED"/>
    <property type="match status" value="1"/>
</dbReference>
<evidence type="ECO:0000313" key="6">
    <source>
        <dbReference type="Proteomes" id="UP000199048"/>
    </source>
</evidence>
<evidence type="ECO:0000256" key="1">
    <source>
        <dbReference type="ARBA" id="ARBA00022729"/>
    </source>
</evidence>
<keyword evidence="1 2" id="KW-0732">Signal</keyword>
<dbReference type="GO" id="GO:0015159">
    <property type="term" value="F:polysaccharide transmembrane transporter activity"/>
    <property type="evidence" value="ECO:0007669"/>
    <property type="project" value="InterPro"/>
</dbReference>
<dbReference type="Pfam" id="PF25994">
    <property type="entry name" value="HH_AprE"/>
    <property type="match status" value="1"/>
</dbReference>
<proteinExistence type="predicted"/>
<feature type="signal peptide" evidence="2">
    <location>
        <begin position="1"/>
        <end position="26"/>
    </location>
</feature>
<organism evidence="5 6">
    <name type="scientific">Methylobacterium pseudosasicola</name>
    <dbReference type="NCBI Taxonomy" id="582667"/>
    <lineage>
        <taxon>Bacteria</taxon>
        <taxon>Pseudomonadati</taxon>
        <taxon>Pseudomonadota</taxon>
        <taxon>Alphaproteobacteria</taxon>
        <taxon>Hyphomicrobiales</taxon>
        <taxon>Methylobacteriaceae</taxon>
        <taxon>Methylobacterium</taxon>
    </lineage>
</organism>
<dbReference type="AlphaFoldDB" id="A0A1I4VDL9"/>
<sequence>MKITVVKTVKIALSCFFLLLNGIVGAASSEYKLGPQDVIQIKVFDLRAGSGEAHQWTAFDGDIIVNAGGSISLPLLGAISVNGITVENLGKLIAERMQARIGLAELPSASVQVTKYRPFYIGGAAEKPGEYEYRPNITAGQALTIAGGVYRLTPSNRLSFDRDLTTQHGEINLITRDNVGLLMREERLNSEIEGRIKFVLADKFLPMASQPEYSNAFKAEELLFEARKSSLDYQVKTISETKMALAKEIEALDKKSQSIDRQIELTQKDLNQVRDLVSKGLSVSTRQLAAEQNAAAFENTRLDIQLARLRAQQELGKLSRETIQLQSKMKQEAITELAQIQAKLLQNRAKENTAASVMKIVEQTVKSNGGLNSNVSYIIHRLSPEGPKTIFASDDDLIEPGDVLDIKLTE</sequence>
<evidence type="ECO:0000313" key="5">
    <source>
        <dbReference type="EMBL" id="SFM99324.1"/>
    </source>
</evidence>
<protein>
    <submittedName>
        <fullName evidence="5">Exopolysaccharide production protein ExoF</fullName>
    </submittedName>
</protein>
<dbReference type="InterPro" id="IPR003715">
    <property type="entry name" value="Poly_export_N"/>
</dbReference>
<accession>A0A1I4VDL9</accession>
<feature type="chain" id="PRO_5011670656" evidence="2">
    <location>
        <begin position="27"/>
        <end position="410"/>
    </location>
</feature>
<dbReference type="Gene3D" id="3.10.560.10">
    <property type="entry name" value="Outer membrane lipoprotein wza domain like"/>
    <property type="match status" value="1"/>
</dbReference>